<feature type="active site" description="Charge relay system" evidence="13 14">
    <location>
        <position position="225"/>
    </location>
</feature>
<evidence type="ECO:0000256" key="4">
    <source>
        <dbReference type="ARBA" id="ARBA00022692"/>
    </source>
</evidence>
<evidence type="ECO:0000256" key="15">
    <source>
        <dbReference type="SAM" id="MobiDB-lite"/>
    </source>
</evidence>
<comment type="subcellular location">
    <subcellularLocation>
        <location evidence="1">Membrane</location>
    </subcellularLocation>
</comment>
<comment type="similarity">
    <text evidence="2">Belongs to the peptidase S8 family. Furin subfamily.</text>
</comment>
<dbReference type="InterPro" id="IPR022398">
    <property type="entry name" value="Peptidase_S8_His-AS"/>
</dbReference>
<evidence type="ECO:0000256" key="3">
    <source>
        <dbReference type="ARBA" id="ARBA00022670"/>
    </source>
</evidence>
<proteinExistence type="inferred from homology"/>
<evidence type="ECO:0000259" key="17">
    <source>
        <dbReference type="PROSITE" id="PS51829"/>
    </source>
</evidence>
<dbReference type="FunFam" id="2.60.120.260:FF:000026">
    <property type="entry name" value="proprotein convertase subtilisin/kexin type 7"/>
    <property type="match status" value="1"/>
</dbReference>
<dbReference type="PROSITE" id="PS51892">
    <property type="entry name" value="SUBTILASE"/>
    <property type="match status" value="1"/>
</dbReference>
<dbReference type="PROSITE" id="PS51829">
    <property type="entry name" value="P_HOMO_B"/>
    <property type="match status" value="1"/>
</dbReference>
<keyword evidence="10 16" id="KW-0472">Membrane</keyword>
<dbReference type="GO" id="GO:0000139">
    <property type="term" value="C:Golgi membrane"/>
    <property type="evidence" value="ECO:0007669"/>
    <property type="project" value="TreeGrafter"/>
</dbReference>
<dbReference type="InterPro" id="IPR023828">
    <property type="entry name" value="Peptidase_S8_Ser-AS"/>
</dbReference>
<feature type="region of interest" description="Disordered" evidence="15">
    <location>
        <begin position="154"/>
        <end position="173"/>
    </location>
</feature>
<evidence type="ECO:0000313" key="18">
    <source>
        <dbReference type="EMBL" id="EDP41815.1"/>
    </source>
</evidence>
<dbReference type="GO" id="GO:0016485">
    <property type="term" value="P:protein processing"/>
    <property type="evidence" value="ECO:0007669"/>
    <property type="project" value="TreeGrafter"/>
</dbReference>
<protein>
    <recommendedName>
        <fullName evidence="17">P/Homo B domain-containing protein</fullName>
    </recommendedName>
</protein>
<dbReference type="VEuPathDB" id="FungiDB:MGL_3817"/>
<keyword evidence="9 16" id="KW-1133">Transmembrane helix</keyword>
<dbReference type="SUPFAM" id="SSF49785">
    <property type="entry name" value="Galactose-binding domain-like"/>
    <property type="match status" value="1"/>
</dbReference>
<feature type="compositionally biased region" description="Acidic residues" evidence="15">
    <location>
        <begin position="846"/>
        <end position="872"/>
    </location>
</feature>
<dbReference type="PROSITE" id="PS00136">
    <property type="entry name" value="SUBTILASE_ASP"/>
    <property type="match status" value="1"/>
</dbReference>
<dbReference type="Gene3D" id="3.40.50.200">
    <property type="entry name" value="Peptidase S8/S53 domain"/>
    <property type="match status" value="1"/>
</dbReference>
<evidence type="ECO:0000256" key="6">
    <source>
        <dbReference type="ARBA" id="ARBA00022801"/>
    </source>
</evidence>
<evidence type="ECO:0000313" key="19">
    <source>
        <dbReference type="Proteomes" id="UP000008837"/>
    </source>
</evidence>
<dbReference type="Pfam" id="PF00082">
    <property type="entry name" value="Peptidase_S8"/>
    <property type="match status" value="1"/>
</dbReference>
<dbReference type="GO" id="GO:0004252">
    <property type="term" value="F:serine-type endopeptidase activity"/>
    <property type="evidence" value="ECO:0007669"/>
    <property type="project" value="UniProtKB-UniRule"/>
</dbReference>
<dbReference type="KEGG" id="mgl:MGL_3817"/>
<sequence>MPAVLGAFPKKRTYDSHHYYVAELVQRDPCSAQVTPEHVARALDAELVERVGELEGHWLLRAEKVDAIARRSVLAEVPEQDDPVLRRFAAWSDNGHEKRCVGSQCVTMACLSNTVRSLERQKIRMRHKRLAIPEPGSMSDVYPRTSWNAGIPPPLLPLASHHPQEPRAPVPSNRTDSFAKAYGIRDPLFYKQWHILNEQMPGHDLNIEGAWKLASGKGVTVSLIDDGVEYTHPDIAHAFEPAASYDFNDHTELPWPRLFDDTHGTRCAGEIAAAKNDVCGVGVAPDAHIAAVRILSAPISDADEAAALNYGYQISDIYSCSWGPSDSGRSMDGPHGLVAKAMLNGIYNGRKGRGSLFVFAGGNGGSLDDQCNFDGYTNSIYTITIAAVDSSGHRPYYSEMCSAIIASAWSSGKNLSITTSNVRGQSNRTCTSVHGGTSAAAPLVAGVLALALEVRPELTWRDAQHLIIQSSVPVNEQDPDWQRTTAGLMYSHKSGFGVVDATRLVENARKHKLVPPQSWLEMPRQGVNASFAPMQPVNNTMNVTQAMMNEANLASVEHVTVKVWIEHPRRGDVQVSLYGPHGTKSVLASPRRYDNDVHGFPGWTFMTLKHWNESPIGTWTIEVSDHGKLPEPDDRNNASSSSTSRGAFGAWSLTFWGAAKDPKLARPWNFPDGSLEQKLTLPGAPTTTVLGSPPAYASSFPGHASTSRQLMKPTFALPPDHHVDPGETSHVFGSVLPTDRPEADTAFLPVFSGSSSSWIGTVLVLALFIGLLLLVIFALRYRLLPWARGPYTHLPDDEAMQLDWIRHGSGSSSLPSRDLYNAFALDDDDLDDEDRDADDKDASDREDQDDDDDEVIDADDDDIPYHDNEDDNTNGPADG</sequence>
<feature type="active site" description="Charge relay system" evidence="13 14">
    <location>
        <position position="263"/>
    </location>
</feature>
<gene>
    <name evidence="18" type="ORF">MGL_3817</name>
</gene>
<dbReference type="RefSeq" id="XP_001729029.1">
    <property type="nucleotide sequence ID" value="XM_001728977.1"/>
</dbReference>
<keyword evidence="8" id="KW-0106">Calcium</keyword>
<keyword evidence="6 14" id="KW-0378">Hydrolase</keyword>
<dbReference type="FunCoup" id="A8QAR7">
    <property type="interactions" value="35"/>
</dbReference>
<dbReference type="AlphaFoldDB" id="A8QAR7"/>
<keyword evidence="3 14" id="KW-0645">Protease</keyword>
<dbReference type="STRING" id="425265.A8QAR7"/>
<dbReference type="InterPro" id="IPR023827">
    <property type="entry name" value="Peptidase_S8_Asp-AS"/>
</dbReference>
<evidence type="ECO:0000256" key="9">
    <source>
        <dbReference type="ARBA" id="ARBA00022989"/>
    </source>
</evidence>
<dbReference type="PANTHER" id="PTHR42884:SF14">
    <property type="entry name" value="NEUROENDOCRINE CONVERTASE 1"/>
    <property type="match status" value="1"/>
</dbReference>
<feature type="transmembrane region" description="Helical" evidence="16">
    <location>
        <begin position="758"/>
        <end position="779"/>
    </location>
</feature>
<dbReference type="InterPro" id="IPR036852">
    <property type="entry name" value="Peptidase_S8/S53_dom_sf"/>
</dbReference>
<dbReference type="GeneID" id="5853336"/>
<dbReference type="PRINTS" id="PR00723">
    <property type="entry name" value="SUBTILISIN"/>
</dbReference>
<dbReference type="Gene3D" id="2.60.120.260">
    <property type="entry name" value="Galactose-binding domain-like"/>
    <property type="match status" value="1"/>
</dbReference>
<comment type="caution">
    <text evidence="18">The sequence shown here is derived from an EMBL/GenBank/DDBJ whole genome shotgun (WGS) entry which is preliminary data.</text>
</comment>
<dbReference type="PROSITE" id="PS00138">
    <property type="entry name" value="SUBTILASE_SER"/>
    <property type="match status" value="1"/>
</dbReference>
<evidence type="ECO:0000256" key="1">
    <source>
        <dbReference type="ARBA" id="ARBA00004370"/>
    </source>
</evidence>
<feature type="domain" description="P/Homo B" evidence="17">
    <location>
        <begin position="514"/>
        <end position="661"/>
    </location>
</feature>
<dbReference type="PROSITE" id="PS00137">
    <property type="entry name" value="SUBTILASE_HIS"/>
    <property type="match status" value="1"/>
</dbReference>
<evidence type="ECO:0000256" key="11">
    <source>
        <dbReference type="ARBA" id="ARBA00023145"/>
    </source>
</evidence>
<dbReference type="InterPro" id="IPR002884">
    <property type="entry name" value="P_dom"/>
</dbReference>
<keyword evidence="4 16" id="KW-0812">Transmembrane</keyword>
<dbReference type="CDD" id="cd04059">
    <property type="entry name" value="Peptidases_S8_Protein_convertases_Kexins_Furin-like"/>
    <property type="match status" value="1"/>
</dbReference>
<dbReference type="EMBL" id="AAYY01000015">
    <property type="protein sequence ID" value="EDP41815.1"/>
    <property type="molecule type" value="Genomic_DNA"/>
</dbReference>
<evidence type="ECO:0000256" key="8">
    <source>
        <dbReference type="ARBA" id="ARBA00022837"/>
    </source>
</evidence>
<dbReference type="SUPFAM" id="SSF52743">
    <property type="entry name" value="Subtilisin-like"/>
    <property type="match status" value="1"/>
</dbReference>
<evidence type="ECO:0000256" key="10">
    <source>
        <dbReference type="ARBA" id="ARBA00023136"/>
    </source>
</evidence>
<dbReference type="InterPro" id="IPR034182">
    <property type="entry name" value="Kexin/furin"/>
</dbReference>
<feature type="region of interest" description="Disordered" evidence="15">
    <location>
        <begin position="625"/>
        <end position="645"/>
    </location>
</feature>
<accession>A8QAR7</accession>
<dbReference type="FunFam" id="3.40.50.200:FF:000005">
    <property type="entry name" value="Proprotein convertase subtilisin/kexin type 7"/>
    <property type="match status" value="1"/>
</dbReference>
<dbReference type="PANTHER" id="PTHR42884">
    <property type="entry name" value="PROPROTEIN CONVERTASE SUBTILISIN/KEXIN-RELATED"/>
    <property type="match status" value="1"/>
</dbReference>
<evidence type="ECO:0000256" key="12">
    <source>
        <dbReference type="ARBA" id="ARBA00023180"/>
    </source>
</evidence>
<evidence type="ECO:0000256" key="13">
    <source>
        <dbReference type="PIRSR" id="PIRSR615500-1"/>
    </source>
</evidence>
<keyword evidence="7 14" id="KW-0720">Serine protease</keyword>
<feature type="compositionally biased region" description="Basic and acidic residues" evidence="15">
    <location>
        <begin position="625"/>
        <end position="636"/>
    </location>
</feature>
<dbReference type="GO" id="GO:0007323">
    <property type="term" value="P:peptide pheromone maturation"/>
    <property type="evidence" value="ECO:0007669"/>
    <property type="project" value="UniProtKB-ARBA"/>
</dbReference>
<dbReference type="Proteomes" id="UP000008837">
    <property type="component" value="Unassembled WGS sequence"/>
</dbReference>
<evidence type="ECO:0000256" key="14">
    <source>
        <dbReference type="PROSITE-ProRule" id="PRU01240"/>
    </source>
</evidence>
<evidence type="ECO:0000256" key="2">
    <source>
        <dbReference type="ARBA" id="ARBA00005325"/>
    </source>
</evidence>
<evidence type="ECO:0000256" key="5">
    <source>
        <dbReference type="ARBA" id="ARBA00022729"/>
    </source>
</evidence>
<evidence type="ECO:0000256" key="7">
    <source>
        <dbReference type="ARBA" id="ARBA00022825"/>
    </source>
</evidence>
<dbReference type="Pfam" id="PF01483">
    <property type="entry name" value="P_proprotein"/>
    <property type="match status" value="1"/>
</dbReference>
<dbReference type="InterPro" id="IPR008979">
    <property type="entry name" value="Galactose-bd-like_sf"/>
</dbReference>
<name>A8QAR7_MALGO</name>
<feature type="compositionally biased region" description="Acidic residues" evidence="15">
    <location>
        <begin position="825"/>
        <end position="836"/>
    </location>
</feature>
<keyword evidence="5" id="KW-0732">Signal</keyword>
<dbReference type="GO" id="GO:0005802">
    <property type="term" value="C:trans-Golgi network"/>
    <property type="evidence" value="ECO:0007669"/>
    <property type="project" value="TreeGrafter"/>
</dbReference>
<dbReference type="InterPro" id="IPR015500">
    <property type="entry name" value="Peptidase_S8_subtilisin-rel"/>
</dbReference>
<feature type="region of interest" description="Disordered" evidence="15">
    <location>
        <begin position="825"/>
        <end position="879"/>
    </location>
</feature>
<dbReference type="OMA" id="RCCGEIA"/>
<keyword evidence="19" id="KW-1185">Reference proteome</keyword>
<keyword evidence="12" id="KW-0325">Glycoprotein</keyword>
<dbReference type="InterPro" id="IPR000209">
    <property type="entry name" value="Peptidase_S8/S53_dom"/>
</dbReference>
<evidence type="ECO:0000256" key="16">
    <source>
        <dbReference type="SAM" id="Phobius"/>
    </source>
</evidence>
<reference evidence="18 19" key="1">
    <citation type="journal article" date="2007" name="Proc. Natl. Acad. Sci. U.S.A.">
        <title>Dandruff-associated Malassezia genomes reveal convergent and divergent virulence traits shared with plant and human fungal pathogens.</title>
        <authorList>
            <person name="Xu J."/>
            <person name="Saunders C.W."/>
            <person name="Hu P."/>
            <person name="Grant R.A."/>
            <person name="Boekhout T."/>
            <person name="Kuramae E.E."/>
            <person name="Kronstad J.W."/>
            <person name="Deangelis Y.M."/>
            <person name="Reeder N.L."/>
            <person name="Johnstone K.R."/>
            <person name="Leland M."/>
            <person name="Fieno A.M."/>
            <person name="Begley W.M."/>
            <person name="Sun Y."/>
            <person name="Lacey M.P."/>
            <person name="Chaudhary T."/>
            <person name="Keough T."/>
            <person name="Chu L."/>
            <person name="Sears R."/>
            <person name="Yuan B."/>
            <person name="Dawson T.L.Jr."/>
        </authorList>
    </citation>
    <scope>NUCLEOTIDE SEQUENCE [LARGE SCALE GENOMIC DNA]</scope>
    <source>
        <strain evidence="19">ATCC MYA-4612 / CBS 7966</strain>
    </source>
</reference>
<feature type="active site" description="Charge relay system" evidence="13 14">
    <location>
        <position position="438"/>
    </location>
</feature>
<dbReference type="OrthoDB" id="300641at2759"/>
<keyword evidence="11" id="KW-0865">Zymogen</keyword>
<dbReference type="InParanoid" id="A8QAR7"/>
<organism evidence="18 19">
    <name type="scientific">Malassezia globosa (strain ATCC MYA-4612 / CBS 7966)</name>
    <name type="common">Dandruff-associated fungus</name>
    <dbReference type="NCBI Taxonomy" id="425265"/>
    <lineage>
        <taxon>Eukaryota</taxon>
        <taxon>Fungi</taxon>
        <taxon>Dikarya</taxon>
        <taxon>Basidiomycota</taxon>
        <taxon>Ustilaginomycotina</taxon>
        <taxon>Malasseziomycetes</taxon>
        <taxon>Malasseziales</taxon>
        <taxon>Malasseziaceae</taxon>
        <taxon>Malassezia</taxon>
    </lineage>
</organism>